<dbReference type="EMBL" id="MIGB01000006">
    <property type="protein sequence ID" value="OSY42057.1"/>
    <property type="molecule type" value="Genomic_DNA"/>
</dbReference>
<dbReference type="InterPro" id="IPR008912">
    <property type="entry name" value="Uncharacterised_CoxE"/>
</dbReference>
<dbReference type="OrthoDB" id="9790469at2"/>
<evidence type="ECO:0000313" key="2">
    <source>
        <dbReference type="EMBL" id="OSY42057.1"/>
    </source>
</evidence>
<evidence type="ECO:0000313" key="3">
    <source>
        <dbReference type="Proteomes" id="UP000194360"/>
    </source>
</evidence>
<dbReference type="SUPFAM" id="SSF53300">
    <property type="entry name" value="vWA-like"/>
    <property type="match status" value="1"/>
</dbReference>
<dbReference type="PANTHER" id="PTHR39338:SF6">
    <property type="entry name" value="BLL5662 PROTEIN"/>
    <property type="match status" value="1"/>
</dbReference>
<dbReference type="PIRSF" id="PIRSF010256">
    <property type="entry name" value="CoxE_vWa"/>
    <property type="match status" value="1"/>
</dbReference>
<dbReference type="InterPro" id="IPR011195">
    <property type="entry name" value="UCP010256"/>
</dbReference>
<protein>
    <submittedName>
        <fullName evidence="2">VWA domain containing CoxE-like protein</fullName>
    </submittedName>
</protein>
<reference evidence="2 3" key="1">
    <citation type="submission" date="2016-09" db="EMBL/GenBank/DDBJ databases">
        <title>Pseudonocardia autotrophica DSM535, a candidate organism with high potential of specific P450 cytochromes.</title>
        <authorList>
            <person name="Grumaz C."/>
            <person name="Vainshtein Y."/>
            <person name="Kirstahler P."/>
            <person name="Sohn K."/>
        </authorList>
    </citation>
    <scope>NUCLEOTIDE SEQUENCE [LARGE SCALE GENOMIC DNA]</scope>
    <source>
        <strain evidence="2 3">DSM 535</strain>
    </source>
</reference>
<accession>A0A1Y2N4N8</accession>
<sequence length="380" mass="41811">MSGAGTDLVRVLVAFTRRLRAEGIPAGSGDLLTFTRAAAVLDPTDLTDLYWAGRVCLVTRREHLAVYDRVFAAFFLDRSDPVDELVRVHAGATAATDSAVQIPAAEPGDDREEDEAARLGPVASNVELLRTRSFATCTEDELAAIRRIMAAVRLSPPRRRTRRTRPARTGPVPHLRATLRRSMRSQGIPIEPAWRRRRMRTRPLVLLLDVSGSMADHSRALLQFAHGTQHAARSLFRVEVFCFGTRLTRLTAALRTRRPDDALRRAADEVVDWEGGTRIGDAVDEFVRRHGRRGLARGAVVLICSDGHDRGSPAVLSAAMERLARLCHRVVWVSPHPAAVDGHGPVPVGMMVAEPHVTAVVAGHDLRSLERLAELLPTLR</sequence>
<feature type="domain" description="VWFA" evidence="1">
    <location>
        <begin position="201"/>
        <end position="378"/>
    </location>
</feature>
<comment type="caution">
    <text evidence="2">The sequence shown here is derived from an EMBL/GenBank/DDBJ whole genome shotgun (WGS) entry which is preliminary data.</text>
</comment>
<dbReference type="PANTHER" id="PTHR39338">
    <property type="entry name" value="BLL5662 PROTEIN-RELATED"/>
    <property type="match status" value="1"/>
</dbReference>
<proteinExistence type="predicted"/>
<dbReference type="InterPro" id="IPR002035">
    <property type="entry name" value="VWF_A"/>
</dbReference>
<organism evidence="2 3">
    <name type="scientific">Pseudonocardia autotrophica</name>
    <name type="common">Amycolata autotrophica</name>
    <name type="synonym">Nocardia autotrophica</name>
    <dbReference type="NCBI Taxonomy" id="2074"/>
    <lineage>
        <taxon>Bacteria</taxon>
        <taxon>Bacillati</taxon>
        <taxon>Actinomycetota</taxon>
        <taxon>Actinomycetes</taxon>
        <taxon>Pseudonocardiales</taxon>
        <taxon>Pseudonocardiaceae</taxon>
        <taxon>Pseudonocardia</taxon>
    </lineage>
</organism>
<dbReference type="CDD" id="cd00198">
    <property type="entry name" value="vWFA"/>
    <property type="match status" value="1"/>
</dbReference>
<evidence type="ECO:0000259" key="1">
    <source>
        <dbReference type="SMART" id="SM00327"/>
    </source>
</evidence>
<dbReference type="InterPro" id="IPR036465">
    <property type="entry name" value="vWFA_dom_sf"/>
</dbReference>
<dbReference type="AlphaFoldDB" id="A0A1Y2N4N8"/>
<dbReference type="Pfam" id="PF05762">
    <property type="entry name" value="VWA_CoxE"/>
    <property type="match status" value="1"/>
</dbReference>
<gene>
    <name evidence="2" type="ORF">BG845_01553</name>
</gene>
<keyword evidence="3" id="KW-1185">Reference proteome</keyword>
<dbReference type="SMART" id="SM00327">
    <property type="entry name" value="VWA"/>
    <property type="match status" value="1"/>
</dbReference>
<dbReference type="Proteomes" id="UP000194360">
    <property type="component" value="Unassembled WGS sequence"/>
</dbReference>
<dbReference type="Gene3D" id="3.40.50.410">
    <property type="entry name" value="von Willebrand factor, type A domain"/>
    <property type="match status" value="1"/>
</dbReference>
<name>A0A1Y2N4N8_PSEAH</name>
<dbReference type="RefSeq" id="WP_085911857.1">
    <property type="nucleotide sequence ID" value="NZ_AP018920.1"/>
</dbReference>
<dbReference type="STRING" id="2074.BG845_01553"/>